<feature type="transmembrane region" description="Helical" evidence="1">
    <location>
        <begin position="21"/>
        <end position="41"/>
    </location>
</feature>
<dbReference type="PATRIC" id="fig|216463.3.peg.750"/>
<dbReference type="STRING" id="216463.VC81_08170"/>
<dbReference type="EMBL" id="JZCR01000019">
    <property type="protein sequence ID" value="KJW12461.1"/>
    <property type="molecule type" value="Genomic_DNA"/>
</dbReference>
<reference evidence="2 3" key="1">
    <citation type="submission" date="2015-03" db="EMBL/GenBank/DDBJ databases">
        <authorList>
            <person name="Zheng J."/>
            <person name="Ganezle M."/>
        </authorList>
    </citation>
    <scope>NUCLEOTIDE SEQUENCE [LARGE SCALE GENOMIC DNA]</scope>
    <source>
        <strain evidence="2 3">LP38</strain>
    </source>
</reference>
<name>A0A0F3RR43_9LACO</name>
<dbReference type="Proteomes" id="UP000033491">
    <property type="component" value="Unassembled WGS sequence"/>
</dbReference>
<protein>
    <submittedName>
        <fullName evidence="2">Uncharacterized protein</fullName>
    </submittedName>
</protein>
<dbReference type="RefSeq" id="WP_045807568.1">
    <property type="nucleotide sequence ID" value="NZ_JZCR01000019.1"/>
</dbReference>
<keyword evidence="1" id="KW-1133">Transmembrane helix</keyword>
<gene>
    <name evidence="2" type="ORF">VC81_08170</name>
</gene>
<proteinExistence type="predicted"/>
<accession>A0A0F3RR43</accession>
<evidence type="ECO:0000256" key="1">
    <source>
        <dbReference type="SAM" id="Phobius"/>
    </source>
</evidence>
<sequence>MHLKTRIDRSDFPRWWHVMSHLADGALTITIVAGLVTLWHANLWLSLLEGVSFLFMMGWLITVVISDYRALKRGTIHYK</sequence>
<dbReference type="AlphaFoldDB" id="A0A0F3RR43"/>
<organism evidence="2 3">
    <name type="scientific">Levilactobacillus spicheri</name>
    <dbReference type="NCBI Taxonomy" id="216463"/>
    <lineage>
        <taxon>Bacteria</taxon>
        <taxon>Bacillati</taxon>
        <taxon>Bacillota</taxon>
        <taxon>Bacilli</taxon>
        <taxon>Lactobacillales</taxon>
        <taxon>Lactobacillaceae</taxon>
        <taxon>Levilactobacillus</taxon>
    </lineage>
</organism>
<keyword evidence="1" id="KW-0812">Transmembrane</keyword>
<keyword evidence="1" id="KW-0472">Membrane</keyword>
<feature type="transmembrane region" description="Helical" evidence="1">
    <location>
        <begin position="53"/>
        <end position="71"/>
    </location>
</feature>
<comment type="caution">
    <text evidence="2">The sequence shown here is derived from an EMBL/GenBank/DDBJ whole genome shotgun (WGS) entry which is preliminary data.</text>
</comment>
<evidence type="ECO:0000313" key="2">
    <source>
        <dbReference type="EMBL" id="KJW12461.1"/>
    </source>
</evidence>
<evidence type="ECO:0000313" key="3">
    <source>
        <dbReference type="Proteomes" id="UP000033491"/>
    </source>
</evidence>